<keyword evidence="2" id="KW-1185">Reference proteome</keyword>
<protein>
    <submittedName>
        <fullName evidence="1">Uncharacterized protein</fullName>
    </submittedName>
</protein>
<dbReference type="EMBL" id="BNBE01000004">
    <property type="protein sequence ID" value="GHG24077.1"/>
    <property type="molecule type" value="Genomic_DNA"/>
</dbReference>
<evidence type="ECO:0000313" key="1">
    <source>
        <dbReference type="EMBL" id="GHG24077.1"/>
    </source>
</evidence>
<dbReference type="AlphaFoldDB" id="A0A919BX25"/>
<evidence type="ECO:0000313" key="2">
    <source>
        <dbReference type="Proteomes" id="UP000632849"/>
    </source>
</evidence>
<accession>A0A919BX25</accession>
<comment type="caution">
    <text evidence="1">The sequence shown here is derived from an EMBL/GenBank/DDBJ whole genome shotgun (WGS) entry which is preliminary data.</text>
</comment>
<sequence length="91" mass="9688">MLAGRPAGTTELDQLSCDATLTRAERALARADTTVAALCAFDVSTDGVYASGPLWASHPVRDDEPHTARAYVCQAHAQWPRPLAGQPREVG</sequence>
<dbReference type="Proteomes" id="UP000632849">
    <property type="component" value="Unassembled WGS sequence"/>
</dbReference>
<proteinExistence type="predicted"/>
<organism evidence="1 2">
    <name type="scientific">Streptomyces filamentosus</name>
    <name type="common">Streptomyces roseosporus</name>
    <dbReference type="NCBI Taxonomy" id="67294"/>
    <lineage>
        <taxon>Bacteria</taxon>
        <taxon>Bacillati</taxon>
        <taxon>Actinomycetota</taxon>
        <taxon>Actinomycetes</taxon>
        <taxon>Kitasatosporales</taxon>
        <taxon>Streptomycetaceae</taxon>
        <taxon>Streptomyces</taxon>
    </lineage>
</organism>
<reference evidence="1" key="2">
    <citation type="submission" date="2020-09" db="EMBL/GenBank/DDBJ databases">
        <authorList>
            <person name="Sun Q."/>
            <person name="Ohkuma M."/>
        </authorList>
    </citation>
    <scope>NUCLEOTIDE SEQUENCE</scope>
    <source>
        <strain evidence="1">JCM 4122</strain>
    </source>
</reference>
<name>A0A919BX25_STRFL</name>
<reference evidence="1" key="1">
    <citation type="journal article" date="2014" name="Int. J. Syst. Evol. Microbiol.">
        <title>Complete genome sequence of Corynebacterium casei LMG S-19264T (=DSM 44701T), isolated from a smear-ripened cheese.</title>
        <authorList>
            <consortium name="US DOE Joint Genome Institute (JGI-PGF)"/>
            <person name="Walter F."/>
            <person name="Albersmeier A."/>
            <person name="Kalinowski J."/>
            <person name="Ruckert C."/>
        </authorList>
    </citation>
    <scope>NUCLEOTIDE SEQUENCE</scope>
    <source>
        <strain evidence="1">JCM 4122</strain>
    </source>
</reference>
<gene>
    <name evidence="1" type="ORF">GCM10017667_69560</name>
</gene>